<comment type="similarity">
    <text evidence="1 5">Belongs to the FliD family.</text>
</comment>
<comment type="subunit">
    <text evidence="2 5">Homopentamer.</text>
</comment>
<evidence type="ECO:0000256" key="6">
    <source>
        <dbReference type="SAM" id="MobiDB-lite"/>
    </source>
</evidence>
<gene>
    <name evidence="9" type="primary">fliD</name>
    <name evidence="9" type="ORF">OVY01_01660</name>
</gene>
<evidence type="ECO:0000256" key="2">
    <source>
        <dbReference type="ARBA" id="ARBA00011255"/>
    </source>
</evidence>
<dbReference type="Pfam" id="PF07195">
    <property type="entry name" value="FliD_C"/>
    <property type="match status" value="2"/>
</dbReference>
<evidence type="ECO:0000256" key="1">
    <source>
        <dbReference type="ARBA" id="ARBA00009764"/>
    </source>
</evidence>
<evidence type="ECO:0000313" key="9">
    <source>
        <dbReference type="EMBL" id="MCY0385969.1"/>
    </source>
</evidence>
<organism evidence="9 10">
    <name type="scientific">Robbsia betulipollinis</name>
    <dbReference type="NCBI Taxonomy" id="2981849"/>
    <lineage>
        <taxon>Bacteria</taxon>
        <taxon>Pseudomonadati</taxon>
        <taxon>Pseudomonadota</taxon>
        <taxon>Betaproteobacteria</taxon>
        <taxon>Burkholderiales</taxon>
        <taxon>Burkholderiaceae</taxon>
        <taxon>Robbsia</taxon>
    </lineage>
</organism>
<evidence type="ECO:0000259" key="7">
    <source>
        <dbReference type="Pfam" id="PF02465"/>
    </source>
</evidence>
<keyword evidence="9" id="KW-0966">Cell projection</keyword>
<dbReference type="Proteomes" id="UP001082899">
    <property type="component" value="Unassembled WGS sequence"/>
</dbReference>
<dbReference type="Pfam" id="PF02465">
    <property type="entry name" value="FliD_N"/>
    <property type="match status" value="1"/>
</dbReference>
<comment type="function">
    <text evidence="5">Required for morphogenesis and for the elongation of the flagellar filament by facilitating polymerization of the flagellin monomers at the tip of growing filament. Forms a capping structure, which prevents flagellin subunits (transported through the central channel of the flagellum) from leaking out without polymerization at the distal end.</text>
</comment>
<dbReference type="Pfam" id="PF07196">
    <property type="entry name" value="Flagellin_IN"/>
    <property type="match status" value="1"/>
</dbReference>
<evidence type="ECO:0000256" key="4">
    <source>
        <dbReference type="ARBA" id="ARBA00023143"/>
    </source>
</evidence>
<dbReference type="PANTHER" id="PTHR30288">
    <property type="entry name" value="FLAGELLAR CAP/ASSEMBLY PROTEIN FLID"/>
    <property type="match status" value="1"/>
</dbReference>
<feature type="domain" description="Flagellar hook-associated protein 2 N-terminal" evidence="7">
    <location>
        <begin position="6"/>
        <end position="102"/>
    </location>
</feature>
<protein>
    <recommendedName>
        <fullName evidence="5">Flagellar hook-associated protein 2</fullName>
        <shortName evidence="5">HAP2</shortName>
    </recommendedName>
    <alternativeName>
        <fullName evidence="5">Flagellar cap protein</fullName>
    </alternativeName>
</protein>
<reference evidence="9" key="1">
    <citation type="submission" date="2022-11" db="EMBL/GenBank/DDBJ databases">
        <title>Robbsia betulipollinis sp. nov., isolated from pollen of birch (Betula pendula).</title>
        <authorList>
            <person name="Shi H."/>
            <person name="Ambika Manirajan B."/>
            <person name="Ratering S."/>
            <person name="Geissler-Plaum R."/>
            <person name="Schnell S."/>
        </authorList>
    </citation>
    <scope>NUCLEOTIDE SEQUENCE</scope>
    <source>
        <strain evidence="9">Bb-Pol-6</strain>
    </source>
</reference>
<feature type="domain" description="Flagellar hook-associated protein 2 C-terminal" evidence="8">
    <location>
        <begin position="592"/>
        <end position="660"/>
    </location>
</feature>
<dbReference type="InterPro" id="IPR003481">
    <property type="entry name" value="FliD_N"/>
</dbReference>
<keyword evidence="5" id="KW-0964">Secreted</keyword>
<evidence type="ECO:0000256" key="5">
    <source>
        <dbReference type="RuleBase" id="RU362066"/>
    </source>
</evidence>
<feature type="region of interest" description="Disordered" evidence="6">
    <location>
        <begin position="135"/>
        <end position="167"/>
    </location>
</feature>
<dbReference type="InterPro" id="IPR010809">
    <property type="entry name" value="FliD_C"/>
</dbReference>
<evidence type="ECO:0000259" key="8">
    <source>
        <dbReference type="Pfam" id="PF07195"/>
    </source>
</evidence>
<keyword evidence="10" id="KW-1185">Reference proteome</keyword>
<keyword evidence="4 5" id="KW-0975">Bacterial flagellum</keyword>
<comment type="caution">
    <text evidence="9">The sequence shown here is derived from an EMBL/GenBank/DDBJ whole genome shotgun (WGS) entry which is preliminary data.</text>
</comment>
<dbReference type="EMBL" id="JAPMXC010000001">
    <property type="protein sequence ID" value="MCY0385969.1"/>
    <property type="molecule type" value="Genomic_DNA"/>
</dbReference>
<comment type="subcellular location">
    <subcellularLocation>
        <location evidence="5">Secreted</location>
    </subcellularLocation>
    <subcellularLocation>
        <location evidence="5">Bacterial flagellum</location>
    </subcellularLocation>
</comment>
<feature type="domain" description="Flagellar hook-associated protein 2 C-terminal" evidence="8">
    <location>
        <begin position="252"/>
        <end position="410"/>
    </location>
</feature>
<keyword evidence="9" id="KW-0969">Cilium</keyword>
<dbReference type="InterPro" id="IPR040026">
    <property type="entry name" value="FliD"/>
</dbReference>
<evidence type="ECO:0000313" key="10">
    <source>
        <dbReference type="Proteomes" id="UP001082899"/>
    </source>
</evidence>
<feature type="compositionally biased region" description="Low complexity" evidence="6">
    <location>
        <begin position="141"/>
        <end position="151"/>
    </location>
</feature>
<evidence type="ECO:0000256" key="3">
    <source>
        <dbReference type="ARBA" id="ARBA00023054"/>
    </source>
</evidence>
<dbReference type="PANTHER" id="PTHR30288:SF0">
    <property type="entry name" value="FLAGELLAR HOOK-ASSOCIATED PROTEIN 2"/>
    <property type="match status" value="1"/>
</dbReference>
<accession>A0ABT3ZHG8</accession>
<keyword evidence="9" id="KW-0282">Flagellum</keyword>
<dbReference type="InterPro" id="IPR010810">
    <property type="entry name" value="Flagellin_hook_IN_motif"/>
</dbReference>
<name>A0ABT3ZHG8_9BURK</name>
<sequence>MNVGGSSLSLGSMLTGLMKVASIPLTNYQHQQGSVQTEISAYAQLKSDLSTFQSSLNTLTLAANFKALAATSSDSGVATAKVFTGAQPGNYTVNVSQLAQAQTLVSEGQKSVSTAIGSGADTTLTINLGTVGATTSKDDSGASTTTGGTADAEGHYADGTTFTPGGTSKTIKINSSNNTLGGIRDAINGAAIGVTASIVNDGGASPYRLVLTNSATGAAQAMQVTAKGDDAVGALLGFDPAGTQAMKQTTAAQDAQLSVNGISLNSPSNTVSSALSGFTLALSKVGATTLSVVNDTSTVESNVGGFVDAYNTLANSLSSLTNYDANDSSKNGILLGDSTTRDIKSALQRIVTGSIDGGSGLNTLADVGIGFSNDGTLAVDEPTLQSALQNNLTGVASLFGTNGTTTDNGVTYLNAGSGTQAGKYDIRVTQAATQGALTGTAAADLEKASIGPLSLTVTVDGTTQNIALPQKAYASAGDAAAALQNAINGNAAFTASGASVNVAADDQGTLSLTSTSYGAGSRVSVAGNGAQTLFGDTSVKGSAGLDVKGSIGGFAGTGSGQTLLGQPGTAVAGLSVQVGGDGTGPRGSVSYSVGFAAQLSGYIDNATGTTGAIANATKTLDTRVASIGKQITSFQSHLSQVQANYQTQFSALNTLSTKMKTASTVLNAQFNNTSKS</sequence>
<proteinExistence type="inferred from homology"/>
<keyword evidence="3" id="KW-0175">Coiled coil</keyword>